<dbReference type="PANTHER" id="PTHR15889">
    <property type="entry name" value="MITOCHONDRIAL RIBOSOMAL PROTEIN L37"/>
    <property type="match status" value="1"/>
</dbReference>
<organism evidence="1 2">
    <name type="scientific">Drosophila lebanonensis</name>
    <name type="common">Fruit fly</name>
    <name type="synonym">Scaptodrosophila lebanonensis</name>
    <dbReference type="NCBI Taxonomy" id="7225"/>
    <lineage>
        <taxon>Eukaryota</taxon>
        <taxon>Metazoa</taxon>
        <taxon>Ecdysozoa</taxon>
        <taxon>Arthropoda</taxon>
        <taxon>Hexapoda</taxon>
        <taxon>Insecta</taxon>
        <taxon>Pterygota</taxon>
        <taxon>Neoptera</taxon>
        <taxon>Endopterygota</taxon>
        <taxon>Diptera</taxon>
        <taxon>Brachycera</taxon>
        <taxon>Muscomorpha</taxon>
        <taxon>Ephydroidea</taxon>
        <taxon>Drosophilidae</taxon>
        <taxon>Scaptodrosophila</taxon>
    </lineage>
</organism>
<name>A0A6J2U257_DROLE</name>
<keyword evidence="2" id="KW-0687">Ribonucleoprotein</keyword>
<proteinExistence type="predicted"/>
<dbReference type="RefSeq" id="XP_030382459.1">
    <property type="nucleotide sequence ID" value="XM_030526599.1"/>
</dbReference>
<dbReference type="InterPro" id="IPR052482">
    <property type="entry name" value="mtLSU_mL37"/>
</dbReference>
<reference evidence="2" key="1">
    <citation type="submission" date="2025-08" db="UniProtKB">
        <authorList>
            <consortium name="RefSeq"/>
        </authorList>
    </citation>
    <scope>IDENTIFICATION</scope>
    <source>
        <strain evidence="2">11010-0011.00</strain>
        <tissue evidence="2">Whole body</tissue>
    </source>
</reference>
<dbReference type="GO" id="GO:0005840">
    <property type="term" value="C:ribosome"/>
    <property type="evidence" value="ECO:0007669"/>
    <property type="project" value="UniProtKB-KW"/>
</dbReference>
<dbReference type="Proteomes" id="UP000504634">
    <property type="component" value="Unplaced"/>
</dbReference>
<protein>
    <submittedName>
        <fullName evidence="2">39S ribosomal protein L37, mitochondrial isoform X1</fullName>
    </submittedName>
</protein>
<keyword evidence="2" id="KW-0689">Ribosomal protein</keyword>
<gene>
    <name evidence="2" type="primary">LOC115629976</name>
</gene>
<accession>A0A6J2U257</accession>
<dbReference type="GeneID" id="115629976"/>
<dbReference type="GO" id="GO:0005739">
    <property type="term" value="C:mitochondrion"/>
    <property type="evidence" value="ECO:0007669"/>
    <property type="project" value="TreeGrafter"/>
</dbReference>
<dbReference type="PANTHER" id="PTHR15889:SF2">
    <property type="entry name" value="LARGE RIBOSOMAL SUBUNIT PROTEIN ML37"/>
    <property type="match status" value="1"/>
</dbReference>
<sequence length="405" mass="46221">MRPTNILYAQHIGWHFKKHWQVQGKRVHRETGAIAELLRYNLDIKSAKKVVNPSPARQDVHIIGPVVETVVENDSHQKWHNETCRNYSDSNVLLGGLAQAQVLTNTIEIRRFPRQIENAIENQQIPSAVDRRIRNAILDSHVFHALQTKLPKTKLVDRPAFNIPRTYGIASERCNRLLVNKLLFEIEKLAGQSVTSRRRLLDNVTLNTSLTRKKDLVNFAITTDKMITSISPLGAISDKVEGTIPDLFPMESTISIPKKHIYTGENYYSLRTEITSTHPQTVITYCKKGATNLHRSVLTPSQFESRTMLTAFAAAISRAKHLYGITTGTLQTPVVVQSVQTDGRTFHFGIFQLNTFDISSNVQNYWFHRNCFDLFLECGMKAGRPYLEGYNREIFCILNSFYHNI</sequence>
<dbReference type="OrthoDB" id="5835618at2759"/>
<dbReference type="AlphaFoldDB" id="A0A6J2U257"/>
<dbReference type="CTD" id="51253"/>
<evidence type="ECO:0000313" key="1">
    <source>
        <dbReference type="Proteomes" id="UP000504634"/>
    </source>
</evidence>
<keyword evidence="1" id="KW-1185">Reference proteome</keyword>
<evidence type="ECO:0000313" key="2">
    <source>
        <dbReference type="RefSeq" id="XP_030382459.1"/>
    </source>
</evidence>